<sequence>MQTDDGFIEFQSYNDYQSLQAIFTKARDNNIDLTQQRSKEELIEDYFKYCVKVKINQPMDVRAHMIKEHYFLVYARIITENSQDHYPSRVYAVVLTDFNNQFCQIQPTYYANESMQARVTPCFSVNQHLAQKLQSAQLSISKILLYLSDLQTISQKDTNQDTASIKSGSRRNSNDNIC</sequence>
<dbReference type="EMBL" id="GG662361">
    <property type="protein sequence ID" value="EAR83211.3"/>
    <property type="molecule type" value="Genomic_DNA"/>
</dbReference>
<reference evidence="3" key="1">
    <citation type="journal article" date="2006" name="PLoS Biol.">
        <title>Macronuclear genome sequence of the ciliate Tetrahymena thermophila, a model eukaryote.</title>
        <authorList>
            <person name="Eisen J.A."/>
            <person name="Coyne R.S."/>
            <person name="Wu M."/>
            <person name="Wu D."/>
            <person name="Thiagarajan M."/>
            <person name="Wortman J.R."/>
            <person name="Badger J.H."/>
            <person name="Ren Q."/>
            <person name="Amedeo P."/>
            <person name="Jones K.M."/>
            <person name="Tallon L.J."/>
            <person name="Delcher A.L."/>
            <person name="Salzberg S.L."/>
            <person name="Silva J.C."/>
            <person name="Haas B.J."/>
            <person name="Majoros W.H."/>
            <person name="Farzad M."/>
            <person name="Carlton J.M."/>
            <person name="Smith R.K. Jr."/>
            <person name="Garg J."/>
            <person name="Pearlman R.E."/>
            <person name="Karrer K.M."/>
            <person name="Sun L."/>
            <person name="Manning G."/>
            <person name="Elde N.C."/>
            <person name="Turkewitz A.P."/>
            <person name="Asai D.J."/>
            <person name="Wilkes D.E."/>
            <person name="Wang Y."/>
            <person name="Cai H."/>
            <person name="Collins K."/>
            <person name="Stewart B.A."/>
            <person name="Lee S.R."/>
            <person name="Wilamowska K."/>
            <person name="Weinberg Z."/>
            <person name="Ruzzo W.L."/>
            <person name="Wloga D."/>
            <person name="Gaertig J."/>
            <person name="Frankel J."/>
            <person name="Tsao C.-C."/>
            <person name="Gorovsky M.A."/>
            <person name="Keeling P.J."/>
            <person name="Waller R.F."/>
            <person name="Patron N.J."/>
            <person name="Cherry J.M."/>
            <person name="Stover N.A."/>
            <person name="Krieger C.J."/>
            <person name="del Toro C."/>
            <person name="Ryder H.F."/>
            <person name="Williamson S.C."/>
            <person name="Barbeau R.A."/>
            <person name="Hamilton E.P."/>
            <person name="Orias E."/>
        </authorList>
    </citation>
    <scope>NUCLEOTIDE SEQUENCE [LARGE SCALE GENOMIC DNA]</scope>
    <source>
        <strain evidence="3">SB210</strain>
    </source>
</reference>
<evidence type="ECO:0000313" key="3">
    <source>
        <dbReference type="Proteomes" id="UP000009168"/>
    </source>
</evidence>
<protein>
    <submittedName>
        <fullName evidence="2">Uncharacterized protein</fullName>
    </submittedName>
</protein>
<dbReference type="HOGENOM" id="CLU_1513530_0_0_1"/>
<feature type="region of interest" description="Disordered" evidence="1">
    <location>
        <begin position="158"/>
        <end position="178"/>
    </location>
</feature>
<evidence type="ECO:0000256" key="1">
    <source>
        <dbReference type="SAM" id="MobiDB-lite"/>
    </source>
</evidence>
<evidence type="ECO:0000313" key="2">
    <source>
        <dbReference type="EMBL" id="EAR83211.3"/>
    </source>
</evidence>
<dbReference type="GeneID" id="7833111"/>
<proteinExistence type="predicted"/>
<accession>Q22D42</accession>
<dbReference type="KEGG" id="tet:TTHERM_01002760"/>
<gene>
    <name evidence="2" type="ORF">TTHERM_01002760</name>
</gene>
<keyword evidence="3" id="KW-1185">Reference proteome</keyword>
<name>Q22D42_TETTS</name>
<dbReference type="AlphaFoldDB" id="Q22D42"/>
<dbReference type="InParanoid" id="Q22D42"/>
<organism evidence="2 3">
    <name type="scientific">Tetrahymena thermophila (strain SB210)</name>
    <dbReference type="NCBI Taxonomy" id="312017"/>
    <lineage>
        <taxon>Eukaryota</taxon>
        <taxon>Sar</taxon>
        <taxon>Alveolata</taxon>
        <taxon>Ciliophora</taxon>
        <taxon>Intramacronucleata</taxon>
        <taxon>Oligohymenophorea</taxon>
        <taxon>Hymenostomatida</taxon>
        <taxon>Tetrahymenina</taxon>
        <taxon>Tetrahymenidae</taxon>
        <taxon>Tetrahymena</taxon>
    </lineage>
</organism>
<dbReference type="Proteomes" id="UP000009168">
    <property type="component" value="Unassembled WGS sequence"/>
</dbReference>
<dbReference type="RefSeq" id="XP_001030874.3">
    <property type="nucleotide sequence ID" value="XM_001030874.4"/>
</dbReference>